<protein>
    <submittedName>
        <fullName evidence="1">Uncharacterized protein</fullName>
    </submittedName>
</protein>
<evidence type="ECO:0000313" key="2">
    <source>
        <dbReference type="Proteomes" id="UP001439875"/>
    </source>
</evidence>
<name>A0ACC6SEX6_9BACI</name>
<sequence>MWYWLFINKANSFIVLSDEQLREEGRWILEDDGYELISDSFKSSKAAEDYAVQFLGAKKMKLKVHPFTLKKAKLFVDEQHRHHISPQGHKFSIC</sequence>
<reference evidence="1" key="1">
    <citation type="submission" date="2024-03" db="EMBL/GenBank/DDBJ databases">
        <title>Human intestinal bacterial collection.</title>
        <authorList>
            <person name="Pauvert C."/>
            <person name="Hitch T.C.A."/>
            <person name="Clavel T."/>
        </authorList>
    </citation>
    <scope>NUCLEOTIDE SEQUENCE</scope>
    <source>
        <strain evidence="1">CLA-AA-H227</strain>
    </source>
</reference>
<accession>A0ACC6SEX6</accession>
<evidence type="ECO:0000313" key="1">
    <source>
        <dbReference type="EMBL" id="MEQ2527604.1"/>
    </source>
</evidence>
<proteinExistence type="predicted"/>
<keyword evidence="2" id="KW-1185">Reference proteome</keyword>
<comment type="caution">
    <text evidence="1">The sequence shown here is derived from an EMBL/GenBank/DDBJ whole genome shotgun (WGS) entry which is preliminary data.</text>
</comment>
<dbReference type="EMBL" id="JBBMEW010000010">
    <property type="protein sequence ID" value="MEQ2527604.1"/>
    <property type="molecule type" value="Genomic_DNA"/>
</dbReference>
<organism evidence="1 2">
    <name type="scientific">Robertmurraya yapensis</name>
    <name type="common">ex Hitch et al 2024</name>
    <dbReference type="NCBI Taxonomy" id="3133160"/>
    <lineage>
        <taxon>Bacteria</taxon>
        <taxon>Bacillati</taxon>
        <taxon>Bacillota</taxon>
        <taxon>Bacilli</taxon>
        <taxon>Bacillales</taxon>
        <taxon>Bacillaceae</taxon>
        <taxon>Robertmurraya</taxon>
    </lineage>
</organism>
<gene>
    <name evidence="1" type="ORF">WMO40_12910</name>
</gene>
<dbReference type="Proteomes" id="UP001439875">
    <property type="component" value="Unassembled WGS sequence"/>
</dbReference>